<evidence type="ECO:0000313" key="4">
    <source>
        <dbReference type="Proteomes" id="UP001451782"/>
    </source>
</evidence>
<gene>
    <name evidence="3" type="ORF">AABB28_01985</name>
</gene>
<protein>
    <submittedName>
        <fullName evidence="3">AGE family epimerase/isomerase</fullName>
        <ecNumber evidence="3">5.-.-.-</ecNumber>
    </submittedName>
</protein>
<dbReference type="PANTHER" id="PTHR15108">
    <property type="entry name" value="N-ACYLGLUCOSAMINE-2-EPIMERASE"/>
    <property type="match status" value="1"/>
</dbReference>
<comment type="similarity">
    <text evidence="1">Belongs to the N-acylglucosamine 2-epimerase family.</text>
</comment>
<reference evidence="3 4" key="1">
    <citation type="submission" date="2024-04" db="EMBL/GenBank/DDBJ databases">
        <title>Phylogenomic analyses of a clade within the roseobacter group suggest taxonomic reassignments of species of the genera Aestuariivita, Citreicella, Loktanella, Nautella, Pelagibaca, Ruegeria, Thalassobius, Thiobacimonas and Tropicibacter, and the proposal o.</title>
        <authorList>
            <person name="Jeon C.O."/>
        </authorList>
    </citation>
    <scope>NUCLEOTIDE SEQUENCE [LARGE SCALE GENOMIC DNA]</scope>
    <source>
        <strain evidence="3 4">G8-12</strain>
    </source>
</reference>
<dbReference type="RefSeq" id="WP_342070472.1">
    <property type="nucleotide sequence ID" value="NZ_CP151762.1"/>
</dbReference>
<dbReference type="Gene3D" id="1.50.10.10">
    <property type="match status" value="1"/>
</dbReference>
<proteinExistence type="inferred from homology"/>
<dbReference type="EMBL" id="CP151762">
    <property type="protein sequence ID" value="WZU64105.1"/>
    <property type="molecule type" value="Genomic_DNA"/>
</dbReference>
<evidence type="ECO:0000256" key="2">
    <source>
        <dbReference type="ARBA" id="ARBA00023235"/>
    </source>
</evidence>
<dbReference type="SUPFAM" id="SSF48208">
    <property type="entry name" value="Six-hairpin glycosidases"/>
    <property type="match status" value="1"/>
</dbReference>
<dbReference type="Pfam" id="PF07221">
    <property type="entry name" value="GlcNAc_2-epim"/>
    <property type="match status" value="1"/>
</dbReference>
<dbReference type="InterPro" id="IPR008928">
    <property type="entry name" value="6-hairpin_glycosidase_sf"/>
</dbReference>
<evidence type="ECO:0000313" key="3">
    <source>
        <dbReference type="EMBL" id="WZU64105.1"/>
    </source>
</evidence>
<dbReference type="InterPro" id="IPR010819">
    <property type="entry name" value="AGE/CE"/>
</dbReference>
<dbReference type="GO" id="GO:0016853">
    <property type="term" value="F:isomerase activity"/>
    <property type="evidence" value="ECO:0007669"/>
    <property type="project" value="UniProtKB-KW"/>
</dbReference>
<accession>A0AAN0M3M4</accession>
<name>A0AAN0M3M4_9RHOB</name>
<dbReference type="AlphaFoldDB" id="A0AAN0M3M4"/>
<dbReference type="GO" id="GO:0005975">
    <property type="term" value="P:carbohydrate metabolic process"/>
    <property type="evidence" value="ECO:0007669"/>
    <property type="project" value="InterPro"/>
</dbReference>
<dbReference type="KEGG" id="yag:AABB28_01985"/>
<dbReference type="Proteomes" id="UP001451782">
    <property type="component" value="Chromosome"/>
</dbReference>
<sequence>MNTQVSPPGPADAVGFWIDDAGHQAWLADQSDSQLAFFAASAGTAPGFRLLDRAGATLGSNVQELHTTTRLIHAYSLGHLRGYQGATRIIDQGMAYLVSHHKDPVHGGYFWALSDNGVHDPRKLAYGHVFVLLAAASAKMAGHPDADALLADIADILDRRFWEEEAGLFRDEWNRDWTPFSTYRGMNANMHGVEALLAAYEATGEALFLNRAGRILDFFVHQIAPANGWRLPEHYTARWQIDRAYAGNHMFRPAGTTPGHAFEFGRLALQHWDLACRPANGAPKAARQLIERALADAWLPDGGLAYTLDFDGAVADGSRFWWPVTEAIGAISALIVMDRRAEDEIWYRRLWGFANAHFIDHAKGGWFPAIDDKDDPTSSIFTGKPDIYHSLQACLLPLSGRLSRLALAAN</sequence>
<dbReference type="EC" id="5.-.-.-" evidence="3"/>
<dbReference type="InterPro" id="IPR012341">
    <property type="entry name" value="6hp_glycosidase-like_sf"/>
</dbReference>
<evidence type="ECO:0000256" key="1">
    <source>
        <dbReference type="ARBA" id="ARBA00008558"/>
    </source>
</evidence>
<keyword evidence="2 3" id="KW-0413">Isomerase</keyword>
<keyword evidence="4" id="KW-1185">Reference proteome</keyword>
<organism evidence="3 4">
    <name type="scientific">Yoonia algicola</name>
    <dbReference type="NCBI Taxonomy" id="3137368"/>
    <lineage>
        <taxon>Bacteria</taxon>
        <taxon>Pseudomonadati</taxon>
        <taxon>Pseudomonadota</taxon>
        <taxon>Alphaproteobacteria</taxon>
        <taxon>Rhodobacterales</taxon>
        <taxon>Paracoccaceae</taxon>
        <taxon>Yoonia</taxon>
    </lineage>
</organism>